<proteinExistence type="predicted"/>
<keyword evidence="2" id="KW-1185">Reference proteome</keyword>
<name>A0A158KJ91_9BURK</name>
<protein>
    <submittedName>
        <fullName evidence="1">Uncharacterized protein</fullName>
    </submittedName>
</protein>
<gene>
    <name evidence="1" type="ORF">AWB67_05783</name>
</gene>
<dbReference type="EMBL" id="FCOL02000060">
    <property type="protein sequence ID" value="SAL81212.1"/>
    <property type="molecule type" value="Genomic_DNA"/>
</dbReference>
<evidence type="ECO:0000313" key="1">
    <source>
        <dbReference type="EMBL" id="SAL81212.1"/>
    </source>
</evidence>
<evidence type="ECO:0000313" key="2">
    <source>
        <dbReference type="Proteomes" id="UP000054925"/>
    </source>
</evidence>
<sequence>MVRRLNKKPPLNFFLWVALAREEHVDDDSAILLHAVDDDIVWQHDYFPSVGHARPSNLENGLICFG</sequence>
<dbReference type="AlphaFoldDB" id="A0A158KJ91"/>
<reference evidence="1" key="1">
    <citation type="submission" date="2016-01" db="EMBL/GenBank/DDBJ databases">
        <authorList>
            <person name="Peeters C."/>
        </authorList>
    </citation>
    <scope>NUCLEOTIDE SEQUENCE [LARGE SCALE GENOMIC DNA]</scope>
    <source>
        <strain evidence="1">LMG 22937</strain>
    </source>
</reference>
<comment type="caution">
    <text evidence="1">The sequence shown here is derived from an EMBL/GenBank/DDBJ whole genome shotgun (WGS) entry which is preliminary data.</text>
</comment>
<accession>A0A158KJ91</accession>
<organism evidence="1 2">
    <name type="scientific">Caballeronia terrestris</name>
    <dbReference type="NCBI Taxonomy" id="1226301"/>
    <lineage>
        <taxon>Bacteria</taxon>
        <taxon>Pseudomonadati</taxon>
        <taxon>Pseudomonadota</taxon>
        <taxon>Betaproteobacteria</taxon>
        <taxon>Burkholderiales</taxon>
        <taxon>Burkholderiaceae</taxon>
        <taxon>Caballeronia</taxon>
    </lineage>
</organism>
<dbReference type="Proteomes" id="UP000054925">
    <property type="component" value="Unassembled WGS sequence"/>
</dbReference>